<comment type="caution">
    <text evidence="3">The sequence shown here is derived from an EMBL/GenBank/DDBJ whole genome shotgun (WGS) entry which is preliminary data.</text>
</comment>
<dbReference type="InterPro" id="IPR011990">
    <property type="entry name" value="TPR-like_helical_dom_sf"/>
</dbReference>
<feature type="compositionally biased region" description="Pro residues" evidence="2">
    <location>
        <begin position="12"/>
        <end position="21"/>
    </location>
</feature>
<feature type="repeat" description="TPR" evidence="1">
    <location>
        <begin position="1283"/>
        <end position="1316"/>
    </location>
</feature>
<sequence>MAQQDDKGGKPPSSPGRPPITLPGGPLTEDEIPRDPADLFDAIIVDERATGLGVATRPGAIPPMPTMPPIEVDLDEDIELQEQPAPPPKAPPVPPARPPEVKAEPPKPAAAPVPPKASEPVRPFAKLSEPKPAAAEPGKPAPPNLGLSGLGKGLGSMPMRGSRPTPGFGSTTLIGSGPSPKAPSQPQPAAPAAPMPPAAAAPPSRTGKTDEGPSASGVKTIPVELEVDIDTEAPPPPSASAKVDVLAVTARDGEIDPSVISAARAPVEAPRASDSATRLSTNPDTTPRPGAPAPMPEALRTRLLARGAPPPTGPRGQVPGDRPPVPGAPGQVPGDRSSGPAPATPGEPPRTRTTPMSGPSGVPATQQGARGPSGPVTRTISSPAMAAENPFLRAAQAQIEVWEAELATQPDLFRAARLSYEIGRLYEYPLGDVAQAGTYYLRAHGLAPEFLPVVRGARRTLLAQKNWSRALPLFDTEIRLTSEQKRKAALLAAKAAVLLDGLGNEGEARATFAQARDLDPSNVSYLRSLEQLDTRAGAWDQLERTVAQLASAVEKDPRLRSALVARRAHLAEVRLKSVGSSVELLETALDLDPAASGAFAALKRLHHGQSRWRELISVLEREAQQLGDADVRAMAYYRIARIHSERLGSRDKAIAALERSVTESPRYRLVLEELIRLYEAAERYDAMTRTLQALVELLELPSEKISVLYQIGDIVENRLHNEDEAMRWYEQALAIEPAYRPGLRALSKLLTRKKLWDRLLHMLQAEAEAVNDAQRAAAAYTRMAEIHEIQLEDPERAMEYHSRALTLHPGLATSFKALLRLFAAAGRHHELIELLERGIDSAEEDDRRIAYLTRIADLYIDYLNEPVQAAHTYRRILKIDPDHIGAIHALQRACEVAGRYKELVEAIELEASKTLDKPRIVQLLHRAGEVLDEKLDDRDGALVRLRRVLEVDPKYAPALASIGRLYHRTGRWDELLSTYERELAITPPGKAAVALLHTMGGLCESRLADTRRAIGCYRNAIEIDAKHGPSLHSLQRLLERNKTWQELVDVLETELRGLSEPRARAQVAYRIGRVYEEHLTDAPRAVVAYQAALQALGDYRPALDGLARVRAALEAWPGVVEDLAQEAAMSKDGSLATAALLRAGEVFAEQLGQPERAIAAYERVLEREQGNLAAMLALDALYRQQGMWKSLADLQVRLAKHVGDDGAKVAALRELARLYEGPVGADVDTIRNTYASVLQKSPSDPFALSGLERLAIAARDDQTLARIDAQIVGTEGEDPTLLGAYYTRLGETLERAGSLQSAAKAYEMALVGDPESLGAILGLVRVSTLIDDPRALAAAKARLAAAERSGETAANLLVETAKIRLQRLDDPEAATRDLELALERYPDHSEAADMLYKILLMLEQGTRLLEKLSQAAAAARGAERSAALWLRIAELYADELGNLAGGISVLRRVLRDRPRHVPMLLFLADLYNRNAQWGDAAEIYGEILQVASSPEALFTANRNLAGLLSDHIGDLPRARACLEAALQARPDDRGALLALTDVYARMGDGSAAAETARRLLRASTTIDDRVAAIVHLAHIELHQGRRAQGLEALLSAVALEGPDGVAASEYAKQVQTADDWELYEQALMRHLQQVAGDDAKLGRAYLELARVQGEAMQRSDKAMATLEFGIAEVRQNLPLRLALGERLRAQGLAEQGGTVFRQAAALYPASPDPWRGLVQCYVDRGKMAEAALGLGPLCVLGAASESDMRALTRMTPKPASAIPNSFAPEVLRAHLDRSPQGAVAEKLINAISLSLSKLYLGDLNRFSVNVKEKITARSGNPLRGFVDKIAGLFGLPDYDLYVYRGAGTTVSLEFGALPVVLVPATVLRLSEPQQAFVIARALAYVQRGLQAVTRFKASELMLILAAAARTAAPNYGSNLADPSALDDLQRRIVKVLGRRERQVLQEVSAEYAQSAPVDFHAWYADLKTTSLRAAALIAADLPSCAALLRQEDQALLYLEGEELVFNSEVIADLLRFWCSEGAIELRRRTGLLTG</sequence>
<dbReference type="InterPro" id="IPR019734">
    <property type="entry name" value="TPR_rpt"/>
</dbReference>
<feature type="compositionally biased region" description="Pro residues" evidence="2">
    <location>
        <begin position="106"/>
        <end position="117"/>
    </location>
</feature>
<organism evidence="3 4">
    <name type="scientific">Nannocystis radixulma</name>
    <dbReference type="NCBI Taxonomy" id="2995305"/>
    <lineage>
        <taxon>Bacteria</taxon>
        <taxon>Pseudomonadati</taxon>
        <taxon>Myxococcota</taxon>
        <taxon>Polyangia</taxon>
        <taxon>Nannocystales</taxon>
        <taxon>Nannocystaceae</taxon>
        <taxon>Nannocystis</taxon>
    </lineage>
</organism>
<evidence type="ECO:0000256" key="1">
    <source>
        <dbReference type="PROSITE-ProRule" id="PRU00339"/>
    </source>
</evidence>
<dbReference type="EMBL" id="JAQNDN010000018">
    <property type="protein sequence ID" value="MDC0671787.1"/>
    <property type="molecule type" value="Genomic_DNA"/>
</dbReference>
<feature type="region of interest" description="Disordered" evidence="2">
    <location>
        <begin position="259"/>
        <end position="380"/>
    </location>
</feature>
<feature type="compositionally biased region" description="Pro residues" evidence="2">
    <location>
        <begin position="180"/>
        <end position="200"/>
    </location>
</feature>
<dbReference type="PANTHER" id="PTHR12558">
    <property type="entry name" value="CELL DIVISION CYCLE 16,23,27"/>
    <property type="match status" value="1"/>
</dbReference>
<feature type="region of interest" description="Disordered" evidence="2">
    <location>
        <begin position="1"/>
        <end position="36"/>
    </location>
</feature>
<feature type="region of interest" description="Disordered" evidence="2">
    <location>
        <begin position="53"/>
        <end position="242"/>
    </location>
</feature>
<name>A0ABT5BCK1_9BACT</name>
<reference evidence="3 4" key="1">
    <citation type="submission" date="2022-11" db="EMBL/GenBank/DDBJ databases">
        <title>Minimal conservation of predation-associated metabolite biosynthetic gene clusters underscores biosynthetic potential of Myxococcota including descriptions for ten novel species: Archangium lansinium sp. nov., Myxococcus landrumus sp. nov., Nannocystis bai.</title>
        <authorList>
            <person name="Ahearne A."/>
            <person name="Stevens C."/>
            <person name="Dowd S."/>
        </authorList>
    </citation>
    <scope>NUCLEOTIDE SEQUENCE [LARGE SCALE GENOMIC DNA]</scope>
    <source>
        <strain evidence="3 4">NCELM</strain>
    </source>
</reference>
<feature type="compositionally biased region" description="Polar residues" evidence="2">
    <location>
        <begin position="274"/>
        <end position="285"/>
    </location>
</feature>
<dbReference type="Gene3D" id="1.25.40.10">
    <property type="entry name" value="Tetratricopeptide repeat domain"/>
    <property type="match status" value="7"/>
</dbReference>
<accession>A0ABT5BCK1</accession>
<dbReference type="SMART" id="SM00028">
    <property type="entry name" value="TPR"/>
    <property type="match status" value="14"/>
</dbReference>
<evidence type="ECO:0000256" key="2">
    <source>
        <dbReference type="SAM" id="MobiDB-lite"/>
    </source>
</evidence>
<dbReference type="Proteomes" id="UP001217838">
    <property type="component" value="Unassembled WGS sequence"/>
</dbReference>
<keyword evidence="1" id="KW-0802">TPR repeat</keyword>
<protein>
    <submittedName>
        <fullName evidence="3">Tetratricopeptide repeat protein</fullName>
    </submittedName>
</protein>
<keyword evidence="4" id="KW-1185">Reference proteome</keyword>
<gene>
    <name evidence="3" type="ORF">POL58_28840</name>
</gene>
<dbReference type="Pfam" id="PF13176">
    <property type="entry name" value="TPR_7"/>
    <property type="match status" value="1"/>
</dbReference>
<evidence type="ECO:0000313" key="3">
    <source>
        <dbReference type="EMBL" id="MDC0671787.1"/>
    </source>
</evidence>
<feature type="repeat" description="TPR" evidence="1">
    <location>
        <begin position="956"/>
        <end position="989"/>
    </location>
</feature>
<dbReference type="PANTHER" id="PTHR12558:SF13">
    <property type="entry name" value="CELL DIVISION CYCLE PROTEIN 27 HOMOLOG"/>
    <property type="match status" value="1"/>
</dbReference>
<dbReference type="PROSITE" id="PS50005">
    <property type="entry name" value="TPR"/>
    <property type="match status" value="2"/>
</dbReference>
<dbReference type="SUPFAM" id="SSF48452">
    <property type="entry name" value="TPR-like"/>
    <property type="match status" value="9"/>
</dbReference>
<evidence type="ECO:0000313" key="4">
    <source>
        <dbReference type="Proteomes" id="UP001217838"/>
    </source>
</evidence>
<dbReference type="Pfam" id="PF13174">
    <property type="entry name" value="TPR_6"/>
    <property type="match status" value="1"/>
</dbReference>
<feature type="compositionally biased region" description="Pro residues" evidence="2">
    <location>
        <begin position="84"/>
        <end position="98"/>
    </location>
</feature>
<proteinExistence type="predicted"/>
<dbReference type="Pfam" id="PF13181">
    <property type="entry name" value="TPR_8"/>
    <property type="match status" value="1"/>
</dbReference>
<dbReference type="RefSeq" id="WP_272002539.1">
    <property type="nucleotide sequence ID" value="NZ_JAQNDN010000018.1"/>
</dbReference>